<evidence type="ECO:0000313" key="3">
    <source>
        <dbReference type="Proteomes" id="UP000183508"/>
    </source>
</evidence>
<dbReference type="AlphaFoldDB" id="A0A1I7KV24"/>
<keyword evidence="1" id="KW-0472">Membrane</keyword>
<organism evidence="2 3">
    <name type="scientific">Alicyclobacillus macrosporangiidus</name>
    <dbReference type="NCBI Taxonomy" id="392015"/>
    <lineage>
        <taxon>Bacteria</taxon>
        <taxon>Bacillati</taxon>
        <taxon>Bacillota</taxon>
        <taxon>Bacilli</taxon>
        <taxon>Bacillales</taxon>
        <taxon>Alicyclobacillaceae</taxon>
        <taxon>Alicyclobacillus</taxon>
    </lineage>
</organism>
<accession>A0A1I7KV24</accession>
<dbReference type="EMBL" id="FPBV01000019">
    <property type="protein sequence ID" value="SFV01290.1"/>
    <property type="molecule type" value="Genomic_DNA"/>
</dbReference>
<proteinExistence type="predicted"/>
<keyword evidence="1" id="KW-0812">Transmembrane</keyword>
<keyword evidence="1" id="KW-1133">Transmembrane helix</keyword>
<evidence type="ECO:0000313" key="2">
    <source>
        <dbReference type="EMBL" id="SFV01290.1"/>
    </source>
</evidence>
<protein>
    <submittedName>
        <fullName evidence="2">Uncharacterized protein</fullName>
    </submittedName>
</protein>
<name>A0A1I7KV24_9BACL</name>
<reference evidence="3" key="1">
    <citation type="submission" date="2016-10" db="EMBL/GenBank/DDBJ databases">
        <authorList>
            <person name="Varghese N."/>
        </authorList>
    </citation>
    <scope>NUCLEOTIDE SEQUENCE [LARGE SCALE GENOMIC DNA]</scope>
    <source>
        <strain evidence="3">DSM 17980</strain>
    </source>
</reference>
<gene>
    <name evidence="2" type="ORF">SAMN05421543_11962</name>
</gene>
<dbReference type="Proteomes" id="UP000183508">
    <property type="component" value="Unassembled WGS sequence"/>
</dbReference>
<evidence type="ECO:0000256" key="1">
    <source>
        <dbReference type="SAM" id="Phobius"/>
    </source>
</evidence>
<keyword evidence="3" id="KW-1185">Reference proteome</keyword>
<sequence>MIHVWKRMYELALRLLHQPVVIRHISGLVYHGILIRVSKRGMYLIQLHDPVPAGGVPGVAARTADLGPSATGTPPVYARPVIFAPIFFPFAVVASFAAGTLLGAAASRPPYPYYPPYGGHPYGGYPPYGW</sequence>
<feature type="transmembrane region" description="Helical" evidence="1">
    <location>
        <begin position="81"/>
        <end position="106"/>
    </location>
</feature>